<dbReference type="Gene3D" id="2.60.40.10">
    <property type="entry name" value="Immunoglobulins"/>
    <property type="match status" value="1"/>
</dbReference>
<name>A0A2H0YZ20_9BACT</name>
<comment type="caution">
    <text evidence="1">The sequence shown here is derived from an EMBL/GenBank/DDBJ whole genome shotgun (WGS) entry which is preliminary data.</text>
</comment>
<reference evidence="2" key="1">
    <citation type="submission" date="2017-09" db="EMBL/GenBank/DDBJ databases">
        <title>Depth-based differentiation of microbial function through sediment-hosted aquifers and enrichment of novel symbionts in the deep terrestrial subsurface.</title>
        <authorList>
            <person name="Probst A.J."/>
            <person name="Ladd B."/>
            <person name="Jarett J.K."/>
            <person name="Geller-Mcgrath D.E."/>
            <person name="Sieber C.M.K."/>
            <person name="Emerson J.B."/>
            <person name="Anantharaman K."/>
            <person name="Thomas B.C."/>
            <person name="Malmstrom R."/>
            <person name="Stieglmeier M."/>
            <person name="Klingl A."/>
            <person name="Woyke T."/>
            <person name="Ryan C.M."/>
            <person name="Banfield J.F."/>
        </authorList>
    </citation>
    <scope>NUCLEOTIDE SEQUENCE [LARGE SCALE GENOMIC DNA]</scope>
</reference>
<dbReference type="Proteomes" id="UP000228687">
    <property type="component" value="Unassembled WGS sequence"/>
</dbReference>
<proteinExistence type="predicted"/>
<evidence type="ECO:0000313" key="2">
    <source>
        <dbReference type="Proteomes" id="UP000228687"/>
    </source>
</evidence>
<evidence type="ECO:0000313" key="1">
    <source>
        <dbReference type="EMBL" id="PIS43559.1"/>
    </source>
</evidence>
<dbReference type="AlphaFoldDB" id="A0A2H0YZ20"/>
<dbReference type="InterPro" id="IPR013783">
    <property type="entry name" value="Ig-like_fold"/>
</dbReference>
<accession>A0A2H0YZ20</accession>
<evidence type="ECO:0008006" key="3">
    <source>
        <dbReference type="Google" id="ProtNLM"/>
    </source>
</evidence>
<gene>
    <name evidence="1" type="ORF">COT23_00480</name>
</gene>
<dbReference type="EMBL" id="PEXT01000010">
    <property type="protein sequence ID" value="PIS43559.1"/>
    <property type="molecule type" value="Genomic_DNA"/>
</dbReference>
<organism evidence="1 2">
    <name type="scientific">Candidatus Kaiserbacteria bacterium CG08_land_8_20_14_0_20_50_21</name>
    <dbReference type="NCBI Taxonomy" id="1974604"/>
    <lineage>
        <taxon>Bacteria</taxon>
        <taxon>Candidatus Kaiseribacteriota</taxon>
    </lineage>
</organism>
<protein>
    <recommendedName>
        <fullName evidence="3">Bacterial Ig domain-containing protein</fullName>
    </recommendedName>
</protein>
<sequence length="107" mass="11516">MTRYLLAVVLSVLVCYGLIEAWPLVAGPSLSIVSPVNNASYPDGIVDVRGKAIRVAQLTLDGAPVLREEDGSFSSTFTFPRGGSILTFRAIDRFGRTVTATRTIFVP</sequence>